<evidence type="ECO:0000313" key="9">
    <source>
        <dbReference type="EMBL" id="KAA8823102.1"/>
    </source>
</evidence>
<dbReference type="EMBL" id="RZNZ01000014">
    <property type="protein sequence ID" value="KAA8818647.1"/>
    <property type="molecule type" value="Genomic_DNA"/>
</dbReference>
<dbReference type="GO" id="GO:0070043">
    <property type="term" value="F:rRNA (guanine-N7-)-methyltransferase activity"/>
    <property type="evidence" value="ECO:0007669"/>
    <property type="project" value="UniProtKB-UniRule"/>
</dbReference>
<dbReference type="SUPFAM" id="SSF53335">
    <property type="entry name" value="S-adenosyl-L-methionine-dependent methyltransferases"/>
    <property type="match status" value="2"/>
</dbReference>
<dbReference type="Pfam" id="PF02527">
    <property type="entry name" value="GidB"/>
    <property type="match status" value="2"/>
</dbReference>
<comment type="similarity">
    <text evidence="6">Belongs to the methyltransferase superfamily. RNA methyltransferase RsmG family.</text>
</comment>
<dbReference type="AlphaFoldDB" id="A0A5J5E2D9"/>
<keyword evidence="5 6" id="KW-0949">S-adenosyl-L-methionine</keyword>
<dbReference type="EC" id="2.1.1.-" evidence="6"/>
<organism evidence="9 10">
    <name type="scientific">Bifidobacterium vespertilionis</name>
    <dbReference type="NCBI Taxonomy" id="2562524"/>
    <lineage>
        <taxon>Bacteria</taxon>
        <taxon>Bacillati</taxon>
        <taxon>Actinomycetota</taxon>
        <taxon>Actinomycetes</taxon>
        <taxon>Bifidobacteriales</taxon>
        <taxon>Bifidobacteriaceae</taxon>
        <taxon>Bifidobacterium</taxon>
    </lineage>
</organism>
<proteinExistence type="inferred from homology"/>
<dbReference type="InterPro" id="IPR029063">
    <property type="entry name" value="SAM-dependent_MTases_sf"/>
</dbReference>
<dbReference type="HAMAP" id="MF_00074">
    <property type="entry name" value="16SrRNA_methyltr_G"/>
    <property type="match status" value="1"/>
</dbReference>
<evidence type="ECO:0000256" key="1">
    <source>
        <dbReference type="ARBA" id="ARBA00022490"/>
    </source>
</evidence>
<dbReference type="EMBL" id="RZOA01000012">
    <property type="protein sequence ID" value="KAA8823102.1"/>
    <property type="molecule type" value="Genomic_DNA"/>
</dbReference>
<gene>
    <name evidence="6" type="primary">rsmG</name>
    <name evidence="9" type="ORF">EM848_07060</name>
    <name evidence="8" type="ORF">EMO90_09775</name>
</gene>
<dbReference type="Proteomes" id="UP000345527">
    <property type="component" value="Unassembled WGS sequence"/>
</dbReference>
<protein>
    <recommendedName>
        <fullName evidence="6">Ribosomal RNA small subunit methyltransferase G</fullName>
        <ecNumber evidence="6">2.1.1.-</ecNumber>
    </recommendedName>
    <alternativeName>
        <fullName evidence="6">16S rRNA 7-methylguanosine methyltransferase</fullName>
        <shortName evidence="6">16S rRNA m7G methyltransferase</shortName>
    </alternativeName>
</protein>
<keyword evidence="3 6" id="KW-0489">Methyltransferase</keyword>
<dbReference type="Proteomes" id="UP000374630">
    <property type="component" value="Unassembled WGS sequence"/>
</dbReference>
<feature type="binding site" evidence="6">
    <location>
        <position position="122"/>
    </location>
    <ligand>
        <name>S-adenosyl-L-methionine</name>
        <dbReference type="ChEBI" id="CHEBI:59789"/>
    </ligand>
</feature>
<comment type="subcellular location">
    <subcellularLocation>
        <location evidence="6">Cytoplasm</location>
    </subcellularLocation>
</comment>
<accession>A0A5J5E2D9</accession>
<comment type="caution">
    <text evidence="6">Lacks conserved residue(s) required for the propagation of feature annotation.</text>
</comment>
<sequence length="319" mass="32983">MSDVNPAGGLAGELADELVAADAPSGVTVGVTAGIPEGPVTDQLDGSPIVREVLGDAYEPLALFHGKLMAEGEPRGLIGPRDVPIVWERHILNSAAIVPFVREAAAGFSHKTIADIGSGGGFPGLIVAACLPDFSVTLVEPMERRVEWLAECVELMGLTNVTIRRARAEELIGPVGSKHGSRNGGSGNGSRRRRGDRGVGRPRGRAREAVSAADANAVVSSASGMPVNENDSRKGAAGPERFAVVTCRAVAPMTKLAGWTLPLLAPGGKLVALKGRSAQAELDKAAKEISKAHGLDPQVVEAPVAPGLEPTHVVLITKR</sequence>
<evidence type="ECO:0000313" key="8">
    <source>
        <dbReference type="EMBL" id="KAA8818647.1"/>
    </source>
</evidence>
<evidence type="ECO:0000256" key="2">
    <source>
        <dbReference type="ARBA" id="ARBA00022552"/>
    </source>
</evidence>
<evidence type="ECO:0000256" key="7">
    <source>
        <dbReference type="SAM" id="MobiDB-lite"/>
    </source>
</evidence>
<comment type="caution">
    <text evidence="9">The sequence shown here is derived from an EMBL/GenBank/DDBJ whole genome shotgun (WGS) entry which is preliminary data.</text>
</comment>
<keyword evidence="2 6" id="KW-0698">rRNA processing</keyword>
<name>A0A5J5E2D9_9BIFI</name>
<evidence type="ECO:0000313" key="10">
    <source>
        <dbReference type="Proteomes" id="UP000345527"/>
    </source>
</evidence>
<evidence type="ECO:0000256" key="4">
    <source>
        <dbReference type="ARBA" id="ARBA00022679"/>
    </source>
</evidence>
<evidence type="ECO:0000256" key="5">
    <source>
        <dbReference type="ARBA" id="ARBA00022691"/>
    </source>
</evidence>
<dbReference type="PANTHER" id="PTHR31760">
    <property type="entry name" value="S-ADENOSYL-L-METHIONINE-DEPENDENT METHYLTRANSFERASES SUPERFAMILY PROTEIN"/>
    <property type="match status" value="1"/>
</dbReference>
<feature type="compositionally biased region" description="Basic residues" evidence="7">
    <location>
        <begin position="190"/>
        <end position="204"/>
    </location>
</feature>
<dbReference type="RefSeq" id="WP_150354228.1">
    <property type="nucleotide sequence ID" value="NZ_RZNZ01000014.1"/>
</dbReference>
<keyword evidence="4 6" id="KW-0808">Transferase</keyword>
<dbReference type="PANTHER" id="PTHR31760:SF0">
    <property type="entry name" value="S-ADENOSYL-L-METHIONINE-DEPENDENT METHYLTRANSFERASES SUPERFAMILY PROTEIN"/>
    <property type="match status" value="1"/>
</dbReference>
<evidence type="ECO:0000256" key="3">
    <source>
        <dbReference type="ARBA" id="ARBA00022603"/>
    </source>
</evidence>
<dbReference type="InterPro" id="IPR003682">
    <property type="entry name" value="rRNA_ssu_MeTfrase_G"/>
</dbReference>
<evidence type="ECO:0000313" key="11">
    <source>
        <dbReference type="Proteomes" id="UP000374630"/>
    </source>
</evidence>
<comment type="function">
    <text evidence="6">Specifically methylates the N7 position of a guanine in 16S rRNA.</text>
</comment>
<keyword evidence="11" id="KW-1185">Reference proteome</keyword>
<evidence type="ECO:0000256" key="6">
    <source>
        <dbReference type="HAMAP-Rule" id="MF_00074"/>
    </source>
</evidence>
<dbReference type="GO" id="GO:0005829">
    <property type="term" value="C:cytosol"/>
    <property type="evidence" value="ECO:0007669"/>
    <property type="project" value="TreeGrafter"/>
</dbReference>
<feature type="binding site" evidence="6">
    <location>
        <position position="117"/>
    </location>
    <ligand>
        <name>S-adenosyl-L-methionine</name>
        <dbReference type="ChEBI" id="CHEBI:59789"/>
    </ligand>
</feature>
<feature type="region of interest" description="Disordered" evidence="7">
    <location>
        <begin position="174"/>
        <end position="215"/>
    </location>
</feature>
<keyword evidence="1 6" id="KW-0963">Cytoplasm</keyword>
<dbReference type="Gene3D" id="3.40.50.150">
    <property type="entry name" value="Vaccinia Virus protein VP39"/>
    <property type="match status" value="1"/>
</dbReference>
<reference evidence="10 11" key="1">
    <citation type="journal article" date="2019" name="Syst. Appl. Microbiol.">
        <title>Characterization of Bifidobacterium species in feaces of the Egyptian fruit bat: Description of B. vespertilionis sp. nov. and B. rousetti sp. nov.</title>
        <authorList>
            <person name="Modesto M."/>
            <person name="Satti M."/>
            <person name="Watanabe K."/>
            <person name="Puglisi E."/>
            <person name="Morelli L."/>
            <person name="Huang C.-H."/>
            <person name="Liou J.-S."/>
            <person name="Miyashita M."/>
            <person name="Tamura T."/>
            <person name="Saito S."/>
            <person name="Mori K."/>
            <person name="Huang L."/>
            <person name="Sciavilla P."/>
            <person name="Sandri C."/>
            <person name="Spiezio C."/>
            <person name="Vitali F."/>
            <person name="Cavalieri D."/>
            <person name="Perpetuini G."/>
            <person name="Tofalo R."/>
            <person name="Bonetti A."/>
            <person name="Arita M."/>
            <person name="Mattarelli P."/>
        </authorList>
    </citation>
    <scope>NUCLEOTIDE SEQUENCE [LARGE SCALE GENOMIC DNA]</scope>
    <source>
        <strain evidence="8 11">RST16</strain>
        <strain evidence="9 10">RST8</strain>
    </source>
</reference>
<feature type="binding site" evidence="6">
    <location>
        <position position="248"/>
    </location>
    <ligand>
        <name>S-adenosyl-L-methionine</name>
        <dbReference type="ChEBI" id="CHEBI:59789"/>
    </ligand>
</feature>
<dbReference type="OrthoDB" id="9808773at2"/>
<feature type="binding site" evidence="6">
    <location>
        <begin position="168"/>
        <end position="169"/>
    </location>
    <ligand>
        <name>S-adenosyl-L-methionine</name>
        <dbReference type="ChEBI" id="CHEBI:59789"/>
    </ligand>
</feature>